<reference evidence="2" key="1">
    <citation type="journal article" date="2014" name="Int. J. Syst. Evol. Microbiol.">
        <title>Complete genome sequence of Corynebacterium casei LMG S-19264T (=DSM 44701T), isolated from a smear-ripened cheese.</title>
        <authorList>
            <consortium name="US DOE Joint Genome Institute (JGI-PGF)"/>
            <person name="Walter F."/>
            <person name="Albersmeier A."/>
            <person name="Kalinowski J."/>
            <person name="Ruckert C."/>
        </authorList>
    </citation>
    <scope>NUCLEOTIDE SEQUENCE</scope>
    <source>
        <strain evidence="2">CCM 8606</strain>
    </source>
</reference>
<keyword evidence="1" id="KW-0802">TPR repeat</keyword>
<dbReference type="PROSITE" id="PS50005">
    <property type="entry name" value="TPR"/>
    <property type="match status" value="1"/>
</dbReference>
<dbReference type="AlphaFoldDB" id="A0A8J3AJJ6"/>
<evidence type="ECO:0000313" key="3">
    <source>
        <dbReference type="Proteomes" id="UP000619536"/>
    </source>
</evidence>
<dbReference type="Pfam" id="PF10722">
    <property type="entry name" value="YbjN"/>
    <property type="match status" value="1"/>
</dbReference>
<dbReference type="InterPro" id="IPR011990">
    <property type="entry name" value="TPR-like_helical_dom_sf"/>
</dbReference>
<dbReference type="InterPro" id="IPR019734">
    <property type="entry name" value="TPR_rpt"/>
</dbReference>
<proteinExistence type="predicted"/>
<dbReference type="InterPro" id="IPR019660">
    <property type="entry name" value="Put_sensory_transdc_reg_YbjN"/>
</dbReference>
<reference evidence="2" key="2">
    <citation type="submission" date="2020-09" db="EMBL/GenBank/DDBJ databases">
        <authorList>
            <person name="Sun Q."/>
            <person name="Sedlacek I."/>
        </authorList>
    </citation>
    <scope>NUCLEOTIDE SEQUENCE</scope>
    <source>
        <strain evidence="2">CCM 8606</strain>
    </source>
</reference>
<evidence type="ECO:0008006" key="4">
    <source>
        <dbReference type="Google" id="ProtNLM"/>
    </source>
</evidence>
<gene>
    <name evidence="2" type="ORF">GCM10007377_13700</name>
</gene>
<dbReference type="EMBL" id="BMDH01000004">
    <property type="protein sequence ID" value="GGI14995.1"/>
    <property type="molecule type" value="Genomic_DNA"/>
</dbReference>
<dbReference type="Pfam" id="PF00515">
    <property type="entry name" value="TPR_1"/>
    <property type="match status" value="1"/>
</dbReference>
<comment type="caution">
    <text evidence="2">The sequence shown here is derived from an EMBL/GenBank/DDBJ whole genome shotgun (WGS) entry which is preliminary data.</text>
</comment>
<dbReference type="Proteomes" id="UP000619536">
    <property type="component" value="Unassembled WGS sequence"/>
</dbReference>
<organism evidence="2 3">
    <name type="scientific">Galliscardovia ingluviei</name>
    <dbReference type="NCBI Taxonomy" id="1769422"/>
    <lineage>
        <taxon>Bacteria</taxon>
        <taxon>Bacillati</taxon>
        <taxon>Actinomycetota</taxon>
        <taxon>Actinomycetes</taxon>
        <taxon>Bifidobacteriales</taxon>
        <taxon>Bifidobacteriaceae</taxon>
        <taxon>Galliscardovia</taxon>
    </lineage>
</organism>
<sequence>MAGSPTDLPMFADDFANAPYSKEQLDELTQQIDQWHDNGEFQRIADAIEDVPVQQRGYELTSLQARAYMSMAQPTNDSYRPYLMHALELLQSVETEGLNDALWHYRMGYALYYLDKEPEALKHFEQAHELNPEDEDTIKFIEQCKDYIEASTTLVPVTVERIAQSFDARDLKYHIDEDHGNKILRTGFGHNSFIFETLGAQDNPDDLQMWAVWGPDVPIEMRNDMLEFCNQWNLDSRRPKAQVRTRDDGTVWVVAEWFAYCKRGLTEIQFQGEISRFINTAGDFFASLDKQYPNLAATLDPNYEADDGDDAAEA</sequence>
<evidence type="ECO:0000256" key="1">
    <source>
        <dbReference type="PROSITE-ProRule" id="PRU00339"/>
    </source>
</evidence>
<dbReference type="SUPFAM" id="SSF48452">
    <property type="entry name" value="TPR-like"/>
    <property type="match status" value="1"/>
</dbReference>
<keyword evidence="3" id="KW-1185">Reference proteome</keyword>
<dbReference type="Gene3D" id="1.25.40.10">
    <property type="entry name" value="Tetratricopeptide repeat domain"/>
    <property type="match status" value="1"/>
</dbReference>
<accession>A0A8J3AJJ6</accession>
<evidence type="ECO:0000313" key="2">
    <source>
        <dbReference type="EMBL" id="GGI14995.1"/>
    </source>
</evidence>
<dbReference type="SMART" id="SM00028">
    <property type="entry name" value="TPR"/>
    <property type="match status" value="1"/>
</dbReference>
<protein>
    <recommendedName>
        <fullName evidence="4">Tetratricopeptide repeat protein</fullName>
    </recommendedName>
</protein>
<dbReference type="RefSeq" id="WP_188355540.1">
    <property type="nucleotide sequence ID" value="NZ_BMDH01000004.1"/>
</dbReference>
<feature type="repeat" description="TPR" evidence="1">
    <location>
        <begin position="101"/>
        <end position="134"/>
    </location>
</feature>
<name>A0A8J3AJJ6_9BIFI</name>